<dbReference type="GO" id="GO:0010181">
    <property type="term" value="F:FMN binding"/>
    <property type="evidence" value="ECO:0007669"/>
    <property type="project" value="InterPro"/>
</dbReference>
<gene>
    <name evidence="6" type="ORF">METZ01_LOCUS183851</name>
</gene>
<dbReference type="AlphaFoldDB" id="A0A382D0A6"/>
<dbReference type="InterPro" id="IPR012349">
    <property type="entry name" value="Split_barrel_FMN-bd"/>
</dbReference>
<feature type="domain" description="Flavin reductase like" evidence="5">
    <location>
        <begin position="30"/>
        <end position="182"/>
    </location>
</feature>
<evidence type="ECO:0000256" key="1">
    <source>
        <dbReference type="ARBA" id="ARBA00001917"/>
    </source>
</evidence>
<accession>A0A382D0A6</accession>
<dbReference type="PANTHER" id="PTHR33798">
    <property type="entry name" value="FLAVOPROTEIN OXYGENASE"/>
    <property type="match status" value="1"/>
</dbReference>
<keyword evidence="3" id="KW-0288">FMN</keyword>
<dbReference type="EMBL" id="UINC01036671">
    <property type="protein sequence ID" value="SVB30997.1"/>
    <property type="molecule type" value="Genomic_DNA"/>
</dbReference>
<dbReference type="SUPFAM" id="SSF50475">
    <property type="entry name" value="FMN-binding split barrel"/>
    <property type="match status" value="1"/>
</dbReference>
<evidence type="ECO:0000256" key="3">
    <source>
        <dbReference type="ARBA" id="ARBA00022643"/>
    </source>
</evidence>
<name>A0A382D0A6_9ZZZZ</name>
<comment type="cofactor">
    <cofactor evidence="1">
        <name>FMN</name>
        <dbReference type="ChEBI" id="CHEBI:58210"/>
    </cofactor>
</comment>
<evidence type="ECO:0000256" key="2">
    <source>
        <dbReference type="ARBA" id="ARBA00022630"/>
    </source>
</evidence>
<sequence length="212" mass="22663">MRNGSPEAIQHRVVGTDSIEGHERYELLTSLVVPRPIGWVSTYGADGIPNLAPFSFFSAISATPMLVSLSIGTRRGVAKDSLRNILDVHDFCVNVVTESQLEVMNQTAADLPPDVNEFTHTGLPLAEAETVRAPYVSSCPAVLECTLFKELDLSNGACLVVGEARAVRLDPTLSFVEGSSLINSGELRPVGRLGGGSYTLLGEIKILQRPGS</sequence>
<evidence type="ECO:0000259" key="5">
    <source>
        <dbReference type="SMART" id="SM00903"/>
    </source>
</evidence>
<comment type="similarity">
    <text evidence="4">Belongs to the flavoredoxin family.</text>
</comment>
<dbReference type="Gene3D" id="2.30.110.10">
    <property type="entry name" value="Electron Transport, Fmn-binding Protein, Chain A"/>
    <property type="match status" value="1"/>
</dbReference>
<organism evidence="6">
    <name type="scientific">marine metagenome</name>
    <dbReference type="NCBI Taxonomy" id="408172"/>
    <lineage>
        <taxon>unclassified sequences</taxon>
        <taxon>metagenomes</taxon>
        <taxon>ecological metagenomes</taxon>
    </lineage>
</organism>
<reference evidence="6" key="1">
    <citation type="submission" date="2018-05" db="EMBL/GenBank/DDBJ databases">
        <authorList>
            <person name="Lanie J.A."/>
            <person name="Ng W.-L."/>
            <person name="Kazmierczak K.M."/>
            <person name="Andrzejewski T.M."/>
            <person name="Davidsen T.M."/>
            <person name="Wayne K.J."/>
            <person name="Tettelin H."/>
            <person name="Glass J.I."/>
            <person name="Rusch D."/>
            <person name="Podicherti R."/>
            <person name="Tsui H.-C.T."/>
            <person name="Winkler M.E."/>
        </authorList>
    </citation>
    <scope>NUCLEOTIDE SEQUENCE</scope>
</reference>
<dbReference type="Pfam" id="PF01613">
    <property type="entry name" value="Flavin_Reduct"/>
    <property type="match status" value="1"/>
</dbReference>
<protein>
    <recommendedName>
        <fullName evidence="5">Flavin reductase like domain-containing protein</fullName>
    </recommendedName>
</protein>
<dbReference type="SMART" id="SM00903">
    <property type="entry name" value="Flavin_Reduct"/>
    <property type="match status" value="1"/>
</dbReference>
<evidence type="ECO:0000256" key="4">
    <source>
        <dbReference type="ARBA" id="ARBA00038054"/>
    </source>
</evidence>
<keyword evidence="2" id="KW-0285">Flavoprotein</keyword>
<proteinExistence type="inferred from homology"/>
<evidence type="ECO:0000313" key="6">
    <source>
        <dbReference type="EMBL" id="SVB30997.1"/>
    </source>
</evidence>
<dbReference type="PANTHER" id="PTHR33798:SF5">
    <property type="entry name" value="FLAVIN REDUCTASE LIKE DOMAIN-CONTAINING PROTEIN"/>
    <property type="match status" value="1"/>
</dbReference>
<dbReference type="InterPro" id="IPR002563">
    <property type="entry name" value="Flavin_Rdtase-like_dom"/>
</dbReference>